<evidence type="ECO:0000259" key="11">
    <source>
        <dbReference type="SMART" id="SM00985"/>
    </source>
</evidence>
<dbReference type="InterPro" id="IPR018965">
    <property type="entry name" value="Ub-activating_enz_E1_C"/>
</dbReference>
<organism evidence="12 13">
    <name type="scientific">Phialemonium thermophilum</name>
    <dbReference type="NCBI Taxonomy" id="223376"/>
    <lineage>
        <taxon>Eukaryota</taxon>
        <taxon>Fungi</taxon>
        <taxon>Dikarya</taxon>
        <taxon>Ascomycota</taxon>
        <taxon>Pezizomycotina</taxon>
        <taxon>Sordariomycetes</taxon>
        <taxon>Sordariomycetidae</taxon>
        <taxon>Cephalothecales</taxon>
        <taxon>Cephalothecaceae</taxon>
        <taxon>Phialemonium</taxon>
    </lineage>
</organism>
<dbReference type="SUPFAM" id="SSF69572">
    <property type="entry name" value="Activating enzymes of the ubiquitin-like proteins"/>
    <property type="match status" value="2"/>
</dbReference>
<dbReference type="InterPro" id="IPR000011">
    <property type="entry name" value="UBQ/SUMO-activ_enz_E1-like"/>
</dbReference>
<keyword evidence="8 10" id="KW-0067">ATP-binding</keyword>
<dbReference type="Gene3D" id="3.40.50.720">
    <property type="entry name" value="NAD(P)-binding Rossmann-like Domain"/>
    <property type="match status" value="1"/>
</dbReference>
<evidence type="ECO:0000256" key="8">
    <source>
        <dbReference type="ARBA" id="ARBA00022840"/>
    </source>
</evidence>
<reference evidence="12 13" key="1">
    <citation type="journal article" date="2024" name="Commun. Biol.">
        <title>Comparative genomic analysis of thermophilic fungi reveals convergent evolutionary adaptations and gene losses.</title>
        <authorList>
            <person name="Steindorff A.S."/>
            <person name="Aguilar-Pontes M.V."/>
            <person name="Robinson A.J."/>
            <person name="Andreopoulos B."/>
            <person name="LaButti K."/>
            <person name="Kuo A."/>
            <person name="Mondo S."/>
            <person name="Riley R."/>
            <person name="Otillar R."/>
            <person name="Haridas S."/>
            <person name="Lipzen A."/>
            <person name="Grimwood J."/>
            <person name="Schmutz J."/>
            <person name="Clum A."/>
            <person name="Reid I.D."/>
            <person name="Moisan M.C."/>
            <person name="Butler G."/>
            <person name="Nguyen T.T.M."/>
            <person name="Dewar K."/>
            <person name="Conant G."/>
            <person name="Drula E."/>
            <person name="Henrissat B."/>
            <person name="Hansel C."/>
            <person name="Singer S."/>
            <person name="Hutchinson M.I."/>
            <person name="de Vries R.P."/>
            <person name="Natvig D.O."/>
            <person name="Powell A.J."/>
            <person name="Tsang A."/>
            <person name="Grigoriev I.V."/>
        </authorList>
    </citation>
    <scope>NUCLEOTIDE SEQUENCE [LARGE SCALE GENOMIC DNA]</scope>
    <source>
        <strain evidence="12 13">ATCC 24622</strain>
    </source>
</reference>
<dbReference type="Gene3D" id="1.10.10.2660">
    <property type="entry name" value="Ubiquitin-activating enzyme E1, SCCH domain"/>
    <property type="match status" value="1"/>
</dbReference>
<comment type="caution">
    <text evidence="12">The sequence shown here is derived from an EMBL/GenBank/DDBJ whole genome shotgun (WGS) entry which is preliminary data.</text>
</comment>
<dbReference type="CDD" id="cd01490">
    <property type="entry name" value="Ube1_repeat2"/>
    <property type="match status" value="1"/>
</dbReference>
<dbReference type="InterPro" id="IPR042302">
    <property type="entry name" value="E1_FCCH_sf"/>
</dbReference>
<comment type="similarity">
    <text evidence="3 10">Belongs to the ubiquitin-activating E1 family.</text>
</comment>
<dbReference type="Gene3D" id="2.40.30.180">
    <property type="entry name" value="Ubiquitin-activating enzyme E1, FCCH domain"/>
    <property type="match status" value="1"/>
</dbReference>
<keyword evidence="6 10" id="KW-0547">Nucleotide-binding</keyword>
<evidence type="ECO:0000313" key="12">
    <source>
        <dbReference type="EMBL" id="KAL1866590.1"/>
    </source>
</evidence>
<dbReference type="NCBIfam" id="TIGR01408">
    <property type="entry name" value="Ube1"/>
    <property type="match status" value="1"/>
</dbReference>
<evidence type="ECO:0000256" key="9">
    <source>
        <dbReference type="PROSITE-ProRule" id="PRU10132"/>
    </source>
</evidence>
<dbReference type="InterPro" id="IPR000594">
    <property type="entry name" value="ThiF_NAD_FAD-bd"/>
</dbReference>
<dbReference type="InterPro" id="IPR018075">
    <property type="entry name" value="UBQ-activ_enz_E1"/>
</dbReference>
<dbReference type="InterPro" id="IPR042063">
    <property type="entry name" value="Ubi_acti_E1_SCCH"/>
</dbReference>
<dbReference type="Pfam" id="PF16190">
    <property type="entry name" value="E1_FCCH"/>
    <property type="match status" value="1"/>
</dbReference>
<dbReference type="PRINTS" id="PR01849">
    <property type="entry name" value="UBIQUITINACT"/>
</dbReference>
<accession>A0ABR3WSE4</accession>
<evidence type="ECO:0000256" key="6">
    <source>
        <dbReference type="ARBA" id="ARBA00022741"/>
    </source>
</evidence>
<keyword evidence="5 10" id="KW-0436">Ligase</keyword>
<evidence type="ECO:0000256" key="3">
    <source>
        <dbReference type="ARBA" id="ARBA00005673"/>
    </source>
</evidence>
<feature type="domain" description="Ubiquitin-activating enzyme E1 C-terminal" evidence="11">
    <location>
        <begin position="901"/>
        <end position="1029"/>
    </location>
</feature>
<dbReference type="Pfam" id="PF16191">
    <property type="entry name" value="E1_4HB"/>
    <property type="match status" value="1"/>
</dbReference>
<dbReference type="InterPro" id="IPR038252">
    <property type="entry name" value="UBA_E1_C_sf"/>
</dbReference>
<evidence type="ECO:0000256" key="10">
    <source>
        <dbReference type="RuleBase" id="RU000519"/>
    </source>
</evidence>
<dbReference type="Gene3D" id="3.50.50.80">
    <property type="entry name" value="Ubiquitin-activating enzyme E1, inactive adenylation domain, subdomain 1"/>
    <property type="match status" value="1"/>
</dbReference>
<dbReference type="InterPro" id="IPR045886">
    <property type="entry name" value="ThiF/MoeB/HesA"/>
</dbReference>
<protein>
    <recommendedName>
        <fullName evidence="4">E1 ubiquitin-activating enzyme</fullName>
        <ecNumber evidence="4">6.2.1.45</ecNumber>
    </recommendedName>
</protein>
<gene>
    <name evidence="12" type="ORF">VTK73DRAFT_4671</name>
</gene>
<dbReference type="Pfam" id="PF09358">
    <property type="entry name" value="E1_UFD"/>
    <property type="match status" value="1"/>
</dbReference>
<keyword evidence="7 10" id="KW-0833">Ubl conjugation pathway</keyword>
<dbReference type="PANTHER" id="PTHR10953">
    <property type="entry name" value="UBIQUITIN-ACTIVATING ENZYME E1"/>
    <property type="match status" value="1"/>
</dbReference>
<evidence type="ECO:0000256" key="1">
    <source>
        <dbReference type="ARBA" id="ARBA00000488"/>
    </source>
</evidence>
<dbReference type="Gene3D" id="3.10.290.60">
    <property type="entry name" value="Ubiquitin-activating enzyme E1, UFD domain"/>
    <property type="match status" value="1"/>
</dbReference>
<dbReference type="EC" id="6.2.1.45" evidence="4"/>
<dbReference type="InterPro" id="IPR019572">
    <property type="entry name" value="UBA_E1_SCCH"/>
</dbReference>
<evidence type="ECO:0000313" key="13">
    <source>
        <dbReference type="Proteomes" id="UP001586593"/>
    </source>
</evidence>
<proteinExistence type="inferred from homology"/>
<dbReference type="Pfam" id="PF10585">
    <property type="entry name" value="UBA_E1_SCCH"/>
    <property type="match status" value="1"/>
</dbReference>
<dbReference type="SMART" id="SM00985">
    <property type="entry name" value="UBA_e1_C"/>
    <property type="match status" value="1"/>
</dbReference>
<dbReference type="Proteomes" id="UP001586593">
    <property type="component" value="Unassembled WGS sequence"/>
</dbReference>
<dbReference type="PANTHER" id="PTHR10953:SF4">
    <property type="entry name" value="UBIQUITIN-ACTIVATING ENZYME E1 C-TERMINAL DOMAIN-CONTAINING PROTEIN"/>
    <property type="match status" value="1"/>
</dbReference>
<comment type="pathway">
    <text evidence="2">Protein modification; protein ubiquitination.</text>
</comment>
<dbReference type="EMBL" id="JAZHXJ010000263">
    <property type="protein sequence ID" value="KAL1866590.1"/>
    <property type="molecule type" value="Genomic_DNA"/>
</dbReference>
<name>A0ABR3WSE4_9PEZI</name>
<evidence type="ECO:0000256" key="5">
    <source>
        <dbReference type="ARBA" id="ARBA00022598"/>
    </source>
</evidence>
<dbReference type="InterPro" id="IPR033127">
    <property type="entry name" value="UBQ-activ_enz_E1_Cys_AS"/>
</dbReference>
<dbReference type="InterPro" id="IPR032418">
    <property type="entry name" value="E1_FCCH"/>
</dbReference>
<feature type="active site" description="Glycyl thioester intermediate" evidence="9">
    <location>
        <position position="608"/>
    </location>
</feature>
<comment type="catalytic activity">
    <reaction evidence="1">
        <text>ATP + ubiquitin + [E1 ubiquitin-activating enzyme]-L-cysteine = AMP + diphosphate + S-ubiquitinyl-[E1 ubiquitin-activating enzyme]-L-cysteine.</text>
        <dbReference type="EC" id="6.2.1.45"/>
    </reaction>
</comment>
<evidence type="ECO:0000256" key="4">
    <source>
        <dbReference type="ARBA" id="ARBA00012990"/>
    </source>
</evidence>
<evidence type="ECO:0000256" key="2">
    <source>
        <dbReference type="ARBA" id="ARBA00004906"/>
    </source>
</evidence>
<dbReference type="InterPro" id="IPR035985">
    <property type="entry name" value="Ubiquitin-activating_enz"/>
</dbReference>
<dbReference type="InterPro" id="IPR042449">
    <property type="entry name" value="Ub-E1_IAD_1"/>
</dbReference>
<dbReference type="CDD" id="cd01491">
    <property type="entry name" value="Ube1_repeat1"/>
    <property type="match status" value="1"/>
</dbReference>
<dbReference type="Pfam" id="PF00899">
    <property type="entry name" value="ThiF"/>
    <property type="match status" value="1"/>
</dbReference>
<evidence type="ECO:0000256" key="7">
    <source>
        <dbReference type="ARBA" id="ARBA00022786"/>
    </source>
</evidence>
<dbReference type="Gene3D" id="3.40.50.12550">
    <property type="entry name" value="Ubiquitin-activating enzyme E1, inactive adenylation domain, subdomain 2"/>
    <property type="match status" value="1"/>
</dbReference>
<dbReference type="InterPro" id="IPR032420">
    <property type="entry name" value="E1_4HB"/>
</dbReference>
<dbReference type="PROSITE" id="PS00865">
    <property type="entry name" value="UBIQUITIN_ACTIVAT_2"/>
    <property type="match status" value="1"/>
</dbReference>
<sequence length="1034" mass="115238">MSDQKLPEVDLVTRMQVDESVVGSNEIDESLYSRQLYVLGHEAMKRMGASNVLIVGLKGLGVEIAKNVALAGVKSLTLYDPAPTAIADLSSQFFLRPEDVGKPRDEVTAPRVAELNAYTPVHVHKSEGLRADPSQFDKYQVVVLTNTPLKDQLAIGDYCHKKGIYFIVADTFGLFGSVFCDFGDNFTVIDATGENPVSGIVAGIDEEGLVSALDETRHGLEDGDYVTFSEVEGMEGLNGCEPRRVTVKGPYTFSIGDVSGLGQYKRGGLFQQVKMPKFLNFKSISESLKDPEFVVSDFAKFDRPQQLHIGFQALHAFVETHKRLPRPMNEEDAQVIVSSAHAFVKAEGLDVEIDEKLLKELSYQAPGDLSPMAAFFGGLTAQEVLKAVSGKFHPLKQWMYFDSLESLPSNSPRSEELCKPVGSRYDGQIAVFGREFQEKISNVKQFLVGAGAIGCEMLKNWAMIGLGTGPKGKIFVTDMDSIEKSNLNRQFLFRPKDVGKMKSDCAARAVELMNPELAGHIVALKDRVSPETEHIFNEEFWQSLDGVTNALDNVEARTYVDRRCVFFHKPLLESGTLGTKGNTQVVLPRLTESYSSSQDPPEQSFPMCTLRSFPNKIEHTIAWARELFDTSFVKPAETVNLYLTQPNYLDTTLKQGGNEKATLEMLVDYLKNDRALTFEDCVQWARMLFEKQYNNAIQQLLYNFPKDAVSSSGTPFWSGPKRAPDPLKFDIENPTHYSFLVAATSLHAFNYNINVKGKQKEDYVRALESMIIPDFAPHDNVKIQADDKEPDPNAGESSFDDTAELQNLRNELPDPKTLAGFKLTPVEFEKDDDTNHHIDFITAASNLRAENYKIEPADRHKTKFIAGKIIPAIATTTALVTGLVVLELYKIIDGKDDIAQYKNGFVNLALPFFGFSEPIASPKVEYQGPDGKVTLDKLWDRFELEDITLQELIDDFEKRGLTISMLSSGVSLLYASFFPPAKLKDRLGMKLSELVESVSKKPIPEHQKEVIFEVVTEDANGEDVEVPYLKVKVR</sequence>
<keyword evidence="13" id="KW-1185">Reference proteome</keyword>